<dbReference type="InterPro" id="IPR000383">
    <property type="entry name" value="Xaa-Pro-like_dom"/>
</dbReference>
<dbReference type="EC" id="3.4.14.11" evidence="5"/>
<evidence type="ECO:0000256" key="11">
    <source>
        <dbReference type="ARBA" id="ARBA00030045"/>
    </source>
</evidence>
<dbReference type="InterPro" id="IPR008979">
    <property type="entry name" value="Galactose-bd-like_sf"/>
</dbReference>
<dbReference type="EMBL" id="CP037939">
    <property type="protein sequence ID" value="QBR47186.1"/>
    <property type="molecule type" value="Genomic_DNA"/>
</dbReference>
<evidence type="ECO:0000256" key="8">
    <source>
        <dbReference type="ARBA" id="ARBA00022670"/>
    </source>
</evidence>
<evidence type="ECO:0000256" key="5">
    <source>
        <dbReference type="ARBA" id="ARBA00012463"/>
    </source>
</evidence>
<comment type="catalytic activity">
    <reaction evidence="1">
        <text>Hydrolyzes Xaa-Pro-|- bonds to release unblocked, N-terminal dipeptides from substrates including Ala-Pro-|-p-nitroanilide and (sequentially) Tyr-Pro-|-Phe-Pro-|-Gly-Pro-|-Ile.</text>
        <dbReference type="EC" id="3.4.14.11"/>
    </reaction>
</comment>
<accession>A0ABX5SKX2</accession>
<evidence type="ECO:0000256" key="7">
    <source>
        <dbReference type="ARBA" id="ARBA00022438"/>
    </source>
</evidence>
<evidence type="ECO:0000259" key="14">
    <source>
        <dbReference type="SMART" id="SM00940"/>
    </source>
</evidence>
<evidence type="ECO:0000256" key="4">
    <source>
        <dbReference type="ARBA" id="ARBA00011738"/>
    </source>
</evidence>
<dbReference type="Gene3D" id="2.60.120.260">
    <property type="entry name" value="Galactose-binding domain-like"/>
    <property type="match status" value="1"/>
</dbReference>
<name>A0ABX5SKX2_9LACO</name>
<evidence type="ECO:0000256" key="1">
    <source>
        <dbReference type="ARBA" id="ARBA00000123"/>
    </source>
</evidence>
<keyword evidence="9 15" id="KW-0378">Hydrolase</keyword>
<keyword evidence="16" id="KW-1185">Reference proteome</keyword>
<evidence type="ECO:0000256" key="10">
    <source>
        <dbReference type="ARBA" id="ARBA00022825"/>
    </source>
</evidence>
<dbReference type="Pfam" id="PF08530">
    <property type="entry name" value="PepX_C"/>
    <property type="match status" value="1"/>
</dbReference>
<dbReference type="SUPFAM" id="SSF53474">
    <property type="entry name" value="alpha/beta-Hydrolases"/>
    <property type="match status" value="1"/>
</dbReference>
<dbReference type="InterPro" id="IPR015251">
    <property type="entry name" value="PepX_N_dom"/>
</dbReference>
<gene>
    <name evidence="15" type="ORF">EW139_03260</name>
</gene>
<evidence type="ECO:0000313" key="15">
    <source>
        <dbReference type="EMBL" id="QBR47186.1"/>
    </source>
</evidence>
<evidence type="ECO:0000256" key="2">
    <source>
        <dbReference type="ARBA" id="ARBA00003997"/>
    </source>
</evidence>
<dbReference type="InterPro" id="IPR013736">
    <property type="entry name" value="Xaa-Pro_dipept_C"/>
</dbReference>
<dbReference type="InterPro" id="IPR029058">
    <property type="entry name" value="AB_hydrolase_fold"/>
</dbReference>
<evidence type="ECO:0000313" key="16">
    <source>
        <dbReference type="Proteomes" id="UP000295756"/>
    </source>
</evidence>
<evidence type="ECO:0000259" key="13">
    <source>
        <dbReference type="SMART" id="SM00939"/>
    </source>
</evidence>
<feature type="domain" description="Xaa-Pro dipeptidyl-peptidase C-terminal" evidence="13">
    <location>
        <begin position="528"/>
        <end position="783"/>
    </location>
</feature>
<dbReference type="Pfam" id="PF09168">
    <property type="entry name" value="PepX_N"/>
    <property type="match status" value="1"/>
</dbReference>
<dbReference type="SMART" id="SM00940">
    <property type="entry name" value="PepX_N"/>
    <property type="match status" value="1"/>
</dbReference>
<proteinExistence type="inferred from homology"/>
<comment type="similarity">
    <text evidence="3">Belongs to the peptidase S15 family.</text>
</comment>
<organism evidence="15 16">
    <name type="scientific">Leuconostoc kimchii</name>
    <dbReference type="NCBI Taxonomy" id="136609"/>
    <lineage>
        <taxon>Bacteria</taxon>
        <taxon>Bacillati</taxon>
        <taxon>Bacillota</taxon>
        <taxon>Bacilli</taxon>
        <taxon>Lactobacillales</taxon>
        <taxon>Lactobacillaceae</taxon>
        <taxon>Leuconostoc</taxon>
    </lineage>
</organism>
<evidence type="ECO:0000256" key="12">
    <source>
        <dbReference type="ARBA" id="ARBA00031951"/>
    </source>
</evidence>
<dbReference type="NCBIfam" id="NF003781">
    <property type="entry name" value="PRK05371.1-2"/>
    <property type="match status" value="1"/>
</dbReference>
<keyword evidence="10" id="KW-0720">Serine protease</keyword>
<dbReference type="Pfam" id="PF02129">
    <property type="entry name" value="Peptidase_S15"/>
    <property type="match status" value="1"/>
</dbReference>
<dbReference type="Gene3D" id="3.40.50.1820">
    <property type="entry name" value="alpha/beta hydrolase"/>
    <property type="match status" value="1"/>
</dbReference>
<dbReference type="SMART" id="SM00939">
    <property type="entry name" value="PepX_C"/>
    <property type="match status" value="1"/>
</dbReference>
<evidence type="ECO:0000256" key="6">
    <source>
        <dbReference type="ARBA" id="ARBA00014682"/>
    </source>
</evidence>
<protein>
    <recommendedName>
        <fullName evidence="6">Xaa-Pro dipeptidyl-peptidase</fullName>
        <ecNumber evidence="5">3.4.14.11</ecNumber>
    </recommendedName>
    <alternativeName>
        <fullName evidence="12">X-Pro dipeptidyl-peptidase</fullName>
    </alternativeName>
    <alternativeName>
        <fullName evidence="11">X-prolyl-dipeptidyl aminopeptidase</fullName>
    </alternativeName>
</protein>
<keyword evidence="8" id="KW-0645">Protease</keyword>
<comment type="subunit">
    <text evidence="4">Homodimer.</text>
</comment>
<dbReference type="RefSeq" id="WP_013974927.1">
    <property type="nucleotide sequence ID" value="NZ_CP037939.1"/>
</dbReference>
<dbReference type="InterPro" id="IPR008252">
    <property type="entry name" value="Pept_S15_Xpro"/>
</dbReference>
<sequence>MTKIHQFAKQSVDKSTEIAELSAVGFYDDSWRKTTLLRQLLYHALPEYHSSSSKNMWLDEHLATPSTSILTFITDKQALTKTIFYTIASQLLGYDTELTDNAYDGQQVFKSVGLETTDVSDIYHAWYLLLNTHTKNGLLFIDELASHGYFKTTNQRIYFNGKSMATYDTTHLVQETVWVETSVDSDLDGQLDLIQVDIQRPDTTEKLPVLFTASPYYQGMMLKENDAKIHHVNVPLVRKVPKQVARDAVTYQVDKTVNRPFAREIRGVASVATKTFTTLSGHAWDLNNYFLSRGFAVAYASGIGTRHSDGMQDTGSPDQVESMKNVVEWLAGNRVAFTDRTSQIAIKADWSNHKIAMTGRSYLGTLATAVAATGVAGLETVIAEAAISDWYQYYRDNGLVIAPGGFPGEDMDVLAELVYSRMKDPADWTRTQKQWQQFQTKTKNLQDRENGNYNIFWDARNYLNRSHHIKTDIVLVHGLNDWNVKPRQVYRLWQALRGNGYNNKLILHQGQHININNNRSLDFADQMNLWLVTKLLGQPSQVSTQLPNVIWQDNTQSQSWHGFNEWGTTTNTRTYHLAAGQLVKHATNGEVSFTDQLSHELFEQSAKYFSRWRDKTLRQSSDLSKTQQHFKTPKLVDDQFIDGEVTLTLRVKSSQNIGLISAMLVDYGADDYLKSQPTNQGVKIDRGVNFAQVDLQEFEMEKANYKLITLGHINLQNRTNAWQTDDLKAEQYVTVNITLQPTLYHLRVGHQLGLIVYATDFEMTIRGNQGLVYTIDLAHSLLTLPTQNNTQLLR</sequence>
<reference evidence="15 16" key="1">
    <citation type="submission" date="2019-03" db="EMBL/GenBank/DDBJ databases">
        <title>Complete Genome Sequence of Leuconostoc kimchii strain NKJ218 Isolated from Homemade Kimchi.</title>
        <authorList>
            <person name="Jung J.Y."/>
            <person name="Jin H.M."/>
            <person name="Jung J.-W."/>
            <person name="Lee S.-Y."/>
            <person name="Ryu B.-G."/>
            <person name="Han S.-S."/>
            <person name="Kang H.K."/>
            <person name="Choi H.W."/>
            <person name="Chung E.J."/>
            <person name="Choi K.-M."/>
        </authorList>
    </citation>
    <scope>NUCLEOTIDE SEQUENCE [LARGE SCALE GENOMIC DNA]</scope>
    <source>
        <strain evidence="15 16">NKJ218</strain>
    </source>
</reference>
<dbReference type="Proteomes" id="UP000295756">
    <property type="component" value="Chromosome"/>
</dbReference>
<dbReference type="Gene3D" id="1.10.246.70">
    <property type="match status" value="1"/>
</dbReference>
<keyword evidence="7" id="KW-0031">Aminopeptidase</keyword>
<feature type="domain" description="X-Prolyl dipeptidyl aminopeptidase PepX N-terminal" evidence="14">
    <location>
        <begin position="1"/>
        <end position="149"/>
    </location>
</feature>
<dbReference type="SUPFAM" id="SSF81761">
    <property type="entry name" value="X-Prolyl dipeptidyl aminopeptidase PepX, N-terminal domain"/>
    <property type="match status" value="1"/>
</dbReference>
<dbReference type="SUPFAM" id="SSF49785">
    <property type="entry name" value="Galactose-binding domain-like"/>
    <property type="match status" value="1"/>
</dbReference>
<dbReference type="PRINTS" id="PR00923">
    <property type="entry name" value="LACTOPTASE"/>
</dbReference>
<dbReference type="InterPro" id="IPR036313">
    <property type="entry name" value="PepX_N_dom_sf"/>
</dbReference>
<evidence type="ECO:0000256" key="9">
    <source>
        <dbReference type="ARBA" id="ARBA00022801"/>
    </source>
</evidence>
<evidence type="ECO:0000256" key="3">
    <source>
        <dbReference type="ARBA" id="ARBA00010819"/>
    </source>
</evidence>
<dbReference type="GO" id="GO:0008239">
    <property type="term" value="F:dipeptidyl-peptidase activity"/>
    <property type="evidence" value="ECO:0007669"/>
    <property type="project" value="UniProtKB-EC"/>
</dbReference>
<comment type="function">
    <text evidence="2">Removes N-terminal dipeptides sequentially from polypeptides having unsubstituted N-termini provided that the penultimate residue is proline.</text>
</comment>